<dbReference type="PROSITE" id="PS50926">
    <property type="entry name" value="TRAM"/>
    <property type="match status" value="1"/>
</dbReference>
<comment type="caution">
    <text evidence="3">The sequence shown here is derived from an EMBL/GenBank/DDBJ whole genome shotgun (WGS) entry which is preliminary data.</text>
</comment>
<dbReference type="RefSeq" id="WP_372387267.1">
    <property type="nucleotide sequence ID" value="NZ_JBGNYA010000001.1"/>
</dbReference>
<dbReference type="EMBL" id="JBGNYA010000001">
    <property type="protein sequence ID" value="MFA1610042.1"/>
    <property type="molecule type" value="Genomic_DNA"/>
</dbReference>
<dbReference type="Pfam" id="PF01938">
    <property type="entry name" value="TRAM"/>
    <property type="match status" value="1"/>
</dbReference>
<dbReference type="AlphaFoldDB" id="A0ABD5M7Z8"/>
<evidence type="ECO:0000256" key="1">
    <source>
        <dbReference type="SAM" id="MobiDB-lite"/>
    </source>
</evidence>
<accession>A0ABD5M7Z8</accession>
<dbReference type="Gene3D" id="2.40.50.140">
    <property type="entry name" value="Nucleic acid-binding proteins"/>
    <property type="match status" value="1"/>
</dbReference>
<name>A0ABD5M7Z8_9EURY</name>
<organism evidence="3 4">
    <name type="scientific">Halobellus rubicundus</name>
    <dbReference type="NCBI Taxonomy" id="2996466"/>
    <lineage>
        <taxon>Archaea</taxon>
        <taxon>Methanobacteriati</taxon>
        <taxon>Methanobacteriota</taxon>
        <taxon>Stenosarchaea group</taxon>
        <taxon>Halobacteria</taxon>
        <taxon>Halobacteriales</taxon>
        <taxon>Haloferacaceae</taxon>
        <taxon>Halobellus</taxon>
    </lineage>
</organism>
<dbReference type="InterPro" id="IPR012340">
    <property type="entry name" value="NA-bd_OB-fold"/>
</dbReference>
<keyword evidence="4" id="KW-1185">Reference proteome</keyword>
<evidence type="ECO:0000313" key="3">
    <source>
        <dbReference type="EMBL" id="MFA1610042.1"/>
    </source>
</evidence>
<protein>
    <submittedName>
        <fullName evidence="3">TRAM domain-containing protein</fullName>
    </submittedName>
</protein>
<dbReference type="InterPro" id="IPR002792">
    <property type="entry name" value="TRAM_dom"/>
</dbReference>
<dbReference type="SUPFAM" id="SSF50249">
    <property type="entry name" value="Nucleic acid-binding proteins"/>
    <property type="match status" value="1"/>
</dbReference>
<evidence type="ECO:0000259" key="2">
    <source>
        <dbReference type="PROSITE" id="PS50926"/>
    </source>
</evidence>
<reference evidence="3 4" key="1">
    <citation type="submission" date="2024-08" db="EMBL/GenBank/DDBJ databases">
        <title>Halobellus sp. MBLA0158 whole genome sequence.</title>
        <authorList>
            <person name="Hwang C.Y."/>
            <person name="Cho E.-S."/>
            <person name="Seo M.-J."/>
        </authorList>
    </citation>
    <scope>NUCLEOTIDE SEQUENCE [LARGE SCALE GENOMIC DNA]</scope>
    <source>
        <strain evidence="3 4">MBLA0158</strain>
    </source>
</reference>
<dbReference type="Proteomes" id="UP001570511">
    <property type="component" value="Unassembled WGS sequence"/>
</dbReference>
<proteinExistence type="predicted"/>
<feature type="region of interest" description="Disordered" evidence="1">
    <location>
        <begin position="53"/>
        <end position="77"/>
    </location>
</feature>
<gene>
    <name evidence="3" type="ORF">OS889_03350</name>
</gene>
<feature type="domain" description="TRAM" evidence="2">
    <location>
        <begin position="72"/>
        <end position="131"/>
    </location>
</feature>
<sequence length="131" mass="13979">MVEVPNSVHTVYTAEVTKRDGGYVVEVPDRELDLGSVDKGETVRVALLEAEEAVSEDEADGRQMVDESSGPPVSEGETLEVTIESVGDQGDGIAKVDRGYVLIVPGAAPGEQPKIRVEEVRKNVGFAEVID</sequence>
<evidence type="ECO:0000313" key="4">
    <source>
        <dbReference type="Proteomes" id="UP001570511"/>
    </source>
</evidence>